<feature type="transmembrane region" description="Helical" evidence="1">
    <location>
        <begin position="48"/>
        <end position="73"/>
    </location>
</feature>
<keyword evidence="1" id="KW-0472">Membrane</keyword>
<evidence type="ECO:0000313" key="2">
    <source>
        <dbReference type="EMBL" id="PFG29576.1"/>
    </source>
</evidence>
<organism evidence="2 3">
    <name type="scientific">Paramicrobacterium agarici</name>
    <dbReference type="NCBI Taxonomy" id="630514"/>
    <lineage>
        <taxon>Bacteria</taxon>
        <taxon>Bacillati</taxon>
        <taxon>Actinomycetota</taxon>
        <taxon>Actinomycetes</taxon>
        <taxon>Micrococcales</taxon>
        <taxon>Microbacteriaceae</taxon>
        <taxon>Paramicrobacterium</taxon>
    </lineage>
</organism>
<sequence length="144" mass="14429">MWKFGSIIVLVIGAVVGGAVAAAGYIFVGTLIEVAWFAGGISLDLAVVYALIAAAAGALIGFAASLGAASVVIAQRRSPSARRRVTSATVAAVICGVSVPAVAFGVLGTLQQNVVVVGVCALLIAVLASVGLSASERRQRRRHS</sequence>
<protein>
    <submittedName>
        <fullName evidence="2">Uncharacterized protein</fullName>
    </submittedName>
</protein>
<feature type="transmembrane region" description="Helical" evidence="1">
    <location>
        <begin position="7"/>
        <end position="28"/>
    </location>
</feature>
<dbReference type="RefSeq" id="WP_098406136.1">
    <property type="nucleotide sequence ID" value="NZ_PDJE01000001.1"/>
</dbReference>
<name>A0A2A9DT94_9MICO</name>
<dbReference type="EMBL" id="PDJE01000001">
    <property type="protein sequence ID" value="PFG29576.1"/>
    <property type="molecule type" value="Genomic_DNA"/>
</dbReference>
<evidence type="ECO:0000256" key="1">
    <source>
        <dbReference type="SAM" id="Phobius"/>
    </source>
</evidence>
<keyword evidence="3" id="KW-1185">Reference proteome</keyword>
<proteinExistence type="predicted"/>
<gene>
    <name evidence="2" type="ORF">ATJ78_0483</name>
</gene>
<evidence type="ECO:0000313" key="3">
    <source>
        <dbReference type="Proteomes" id="UP000221369"/>
    </source>
</evidence>
<keyword evidence="1" id="KW-0812">Transmembrane</keyword>
<comment type="caution">
    <text evidence="2">The sequence shown here is derived from an EMBL/GenBank/DDBJ whole genome shotgun (WGS) entry which is preliminary data.</text>
</comment>
<accession>A0A2A9DT94</accession>
<dbReference type="AlphaFoldDB" id="A0A2A9DT94"/>
<reference evidence="2 3" key="1">
    <citation type="submission" date="2017-10" db="EMBL/GenBank/DDBJ databases">
        <title>Sequencing the genomes of 1000 actinobacteria strains.</title>
        <authorList>
            <person name="Klenk H.-P."/>
        </authorList>
    </citation>
    <scope>NUCLEOTIDE SEQUENCE [LARGE SCALE GENOMIC DNA]</scope>
    <source>
        <strain evidence="2 3">DSM 21798</strain>
    </source>
</reference>
<keyword evidence="1" id="KW-1133">Transmembrane helix</keyword>
<dbReference type="Proteomes" id="UP000221369">
    <property type="component" value="Unassembled WGS sequence"/>
</dbReference>
<feature type="transmembrane region" description="Helical" evidence="1">
    <location>
        <begin position="114"/>
        <end position="134"/>
    </location>
</feature>
<feature type="transmembrane region" description="Helical" evidence="1">
    <location>
        <begin position="85"/>
        <end position="108"/>
    </location>
</feature>